<dbReference type="InterPro" id="IPR004045">
    <property type="entry name" value="Glutathione_S-Trfase_N"/>
</dbReference>
<name>A0A336MCE1_CULSO</name>
<evidence type="ECO:0000259" key="7">
    <source>
        <dbReference type="PROSITE" id="PS50404"/>
    </source>
</evidence>
<dbReference type="SFLD" id="SFLDG00358">
    <property type="entry name" value="Main_(cytGST)"/>
    <property type="match status" value="1"/>
</dbReference>
<dbReference type="SUPFAM" id="SSF52833">
    <property type="entry name" value="Thioredoxin-like"/>
    <property type="match status" value="1"/>
</dbReference>
<dbReference type="VEuPathDB" id="VectorBase:CSON014103"/>
<dbReference type="InterPro" id="IPR036282">
    <property type="entry name" value="Glutathione-S-Trfase_C_sf"/>
</dbReference>
<dbReference type="Gene3D" id="1.20.1050.10">
    <property type="match status" value="1"/>
</dbReference>
<dbReference type="Gene3D" id="3.40.30.10">
    <property type="entry name" value="Glutaredoxin"/>
    <property type="match status" value="1"/>
</dbReference>
<accession>A0A336MCE1</accession>
<dbReference type="Pfam" id="PF13409">
    <property type="entry name" value="GST_N_2"/>
    <property type="match status" value="1"/>
</dbReference>
<dbReference type="PANTHER" id="PTHR43969">
    <property type="entry name" value="GLUTATHIONE S TRANSFERASE D10, ISOFORM A-RELATED"/>
    <property type="match status" value="1"/>
</dbReference>
<dbReference type="OMA" id="NARYIEM"/>
<reference evidence="9" key="1">
    <citation type="submission" date="2018-07" db="EMBL/GenBank/DDBJ databases">
        <authorList>
            <person name="Quirk P.G."/>
            <person name="Krulwich T.A."/>
        </authorList>
    </citation>
    <scope>NUCLEOTIDE SEQUENCE</scope>
</reference>
<dbReference type="GO" id="GO:0006749">
    <property type="term" value="P:glutathione metabolic process"/>
    <property type="evidence" value="ECO:0007669"/>
    <property type="project" value="TreeGrafter"/>
</dbReference>
<evidence type="ECO:0000256" key="3">
    <source>
        <dbReference type="ARBA" id="ARBA00012452"/>
    </source>
</evidence>
<comment type="subunit">
    <text evidence="2">Homodimer.</text>
</comment>
<dbReference type="AlphaFoldDB" id="A0A336MCE1"/>
<dbReference type="InterPro" id="IPR010987">
    <property type="entry name" value="Glutathione-S-Trfase_C-like"/>
</dbReference>
<dbReference type="SUPFAM" id="SSF47616">
    <property type="entry name" value="GST C-terminal domain-like"/>
    <property type="match status" value="1"/>
</dbReference>
<evidence type="ECO:0000256" key="5">
    <source>
        <dbReference type="ARBA" id="ARBA00041523"/>
    </source>
</evidence>
<dbReference type="InterPro" id="IPR040079">
    <property type="entry name" value="Glutathione_S-Trfase"/>
</dbReference>
<dbReference type="SFLD" id="SFLDS00019">
    <property type="entry name" value="Glutathione_Transferase_(cytos"/>
    <property type="match status" value="1"/>
</dbReference>
<feature type="domain" description="GST N-terminal" evidence="7">
    <location>
        <begin position="1"/>
        <end position="65"/>
    </location>
</feature>
<dbReference type="PROSITE" id="PS50405">
    <property type="entry name" value="GST_CTER"/>
    <property type="match status" value="1"/>
</dbReference>
<evidence type="ECO:0000256" key="6">
    <source>
        <dbReference type="ARBA" id="ARBA00047960"/>
    </source>
</evidence>
<dbReference type="InterPro" id="IPR036249">
    <property type="entry name" value="Thioredoxin-like_sf"/>
</dbReference>
<sequence length="208" mass="24117">MPSSRQHALNIELDVKHINPFQGHSDEFLKLNPQHTVPTLVEHNVTLWDSHAIMVYLATNSKNSTLYPENPIIRAKIHQYLHFDSGILFARMRFAIDTVFHQGAPEIPKDRIENIYKAYDLFEATLVHSGTKYLVLDTNATIADISVFSSVKAMVQMFPVTKEKYPKILEWLDLMKKENFYHEVKEDDCDDASKIFFQKMKNSNFGKK</sequence>
<keyword evidence="4" id="KW-0808">Transferase</keyword>
<proteinExistence type="inferred from homology"/>
<gene>
    <name evidence="9" type="primary">CSON014103</name>
</gene>
<protein>
    <recommendedName>
        <fullName evidence="3">glutathione transferase</fullName>
        <ecNumber evidence="3">2.5.1.18</ecNumber>
    </recommendedName>
    <alternativeName>
        <fullName evidence="5">GST class-theta</fullName>
    </alternativeName>
</protein>
<dbReference type="InterPro" id="IPR004046">
    <property type="entry name" value="GST_C"/>
</dbReference>
<comment type="similarity">
    <text evidence="1">Belongs to the GST superfamily. Theta family.</text>
</comment>
<dbReference type="CDD" id="cd03177">
    <property type="entry name" value="GST_C_Delta_Epsilon"/>
    <property type="match status" value="1"/>
</dbReference>
<comment type="catalytic activity">
    <reaction evidence="6">
        <text>RX + glutathione = an S-substituted glutathione + a halide anion + H(+)</text>
        <dbReference type="Rhea" id="RHEA:16437"/>
        <dbReference type="ChEBI" id="CHEBI:15378"/>
        <dbReference type="ChEBI" id="CHEBI:16042"/>
        <dbReference type="ChEBI" id="CHEBI:17792"/>
        <dbReference type="ChEBI" id="CHEBI:57925"/>
        <dbReference type="ChEBI" id="CHEBI:90779"/>
        <dbReference type="EC" id="2.5.1.18"/>
    </reaction>
</comment>
<dbReference type="FunFam" id="1.20.1050.10:FF:000007">
    <property type="entry name" value="Glutathione S-transferase 1-1"/>
    <property type="match status" value="1"/>
</dbReference>
<evidence type="ECO:0000313" key="9">
    <source>
        <dbReference type="EMBL" id="SSX27011.1"/>
    </source>
</evidence>
<dbReference type="EMBL" id="UFQT01000758">
    <property type="protein sequence ID" value="SSX27011.1"/>
    <property type="molecule type" value="Genomic_DNA"/>
</dbReference>
<dbReference type="PROSITE" id="PS50404">
    <property type="entry name" value="GST_NTER"/>
    <property type="match status" value="1"/>
</dbReference>
<dbReference type="PANTHER" id="PTHR43969:SF3">
    <property type="entry name" value="GLUTATHIONE S TRANSFERASE E11, ISOFORM A-RELATED"/>
    <property type="match status" value="1"/>
</dbReference>
<dbReference type="Pfam" id="PF14497">
    <property type="entry name" value="GST_C_3"/>
    <property type="match status" value="1"/>
</dbReference>
<dbReference type="GO" id="GO:0004364">
    <property type="term" value="F:glutathione transferase activity"/>
    <property type="evidence" value="ECO:0007669"/>
    <property type="project" value="UniProtKB-EC"/>
</dbReference>
<evidence type="ECO:0000256" key="2">
    <source>
        <dbReference type="ARBA" id="ARBA00011738"/>
    </source>
</evidence>
<evidence type="ECO:0000256" key="1">
    <source>
        <dbReference type="ARBA" id="ARBA00009899"/>
    </source>
</evidence>
<evidence type="ECO:0000259" key="8">
    <source>
        <dbReference type="PROSITE" id="PS50405"/>
    </source>
</evidence>
<organism evidence="9">
    <name type="scientific">Culicoides sonorensis</name>
    <name type="common">Biting midge</name>
    <dbReference type="NCBI Taxonomy" id="179676"/>
    <lineage>
        <taxon>Eukaryota</taxon>
        <taxon>Metazoa</taxon>
        <taxon>Ecdysozoa</taxon>
        <taxon>Arthropoda</taxon>
        <taxon>Hexapoda</taxon>
        <taxon>Insecta</taxon>
        <taxon>Pterygota</taxon>
        <taxon>Neoptera</taxon>
        <taxon>Endopterygota</taxon>
        <taxon>Diptera</taxon>
        <taxon>Nematocera</taxon>
        <taxon>Chironomoidea</taxon>
        <taxon>Ceratopogonidae</taxon>
        <taxon>Ceratopogoninae</taxon>
        <taxon>Culicoides</taxon>
        <taxon>Monoculicoides</taxon>
    </lineage>
</organism>
<feature type="domain" description="GST C-terminal" evidence="8">
    <location>
        <begin position="70"/>
        <end position="203"/>
    </location>
</feature>
<evidence type="ECO:0000256" key="4">
    <source>
        <dbReference type="ARBA" id="ARBA00022679"/>
    </source>
</evidence>
<dbReference type="EC" id="2.5.1.18" evidence="3"/>